<sequence length="264" mass="27970">MPAMTKTRPSLPPFAVVPAIALLSLATGCATTMDDASVSATTSIPSIVDETEARGDEALLTALSTEAVLQAVYLDSTGLGVVSDLVAEGTIVEWMPGVITRTTTGMDVGSTIVMQLEITRVIDQSDGQSVREGDVIHVSRIAPTMDPAALTADLPTGRDALVYLSEPLSAEERAADPAYDVERVDERTANVPLWQYPNPQGLVVELAGSEELVWPYLGSSADGSLREAEPGGTLDGLNAAQRKARDETIRSLQESGTRLEEVFE</sequence>
<dbReference type="KEGG" id="mbet:N8K70_05040"/>
<keyword evidence="4" id="KW-1185">Reference proteome</keyword>
<evidence type="ECO:0000256" key="1">
    <source>
        <dbReference type="SAM" id="MobiDB-lite"/>
    </source>
</evidence>
<evidence type="ECO:0008006" key="5">
    <source>
        <dbReference type="Google" id="ProtNLM"/>
    </source>
</evidence>
<gene>
    <name evidence="3" type="ORF">N8K70_05040</name>
</gene>
<evidence type="ECO:0000256" key="2">
    <source>
        <dbReference type="SAM" id="SignalP"/>
    </source>
</evidence>
<dbReference type="AlphaFoldDB" id="A0AA97I7V7"/>
<accession>A0AA97I7V7</accession>
<dbReference type="Proteomes" id="UP001305498">
    <property type="component" value="Chromosome"/>
</dbReference>
<name>A0AA97I7V7_9MICO</name>
<dbReference type="PROSITE" id="PS51257">
    <property type="entry name" value="PROKAR_LIPOPROTEIN"/>
    <property type="match status" value="1"/>
</dbReference>
<feature type="region of interest" description="Disordered" evidence="1">
    <location>
        <begin position="225"/>
        <end position="247"/>
    </location>
</feature>
<protein>
    <recommendedName>
        <fullName evidence="5">SAF domain-containing protein</fullName>
    </recommendedName>
</protein>
<evidence type="ECO:0000313" key="3">
    <source>
        <dbReference type="EMBL" id="WOF24047.1"/>
    </source>
</evidence>
<feature type="signal peptide" evidence="2">
    <location>
        <begin position="1"/>
        <end position="32"/>
    </location>
</feature>
<reference evidence="3 4" key="1">
    <citation type="submission" date="2023-02" db="EMBL/GenBank/DDBJ databases">
        <title>Microbacterium betulae sp. nov., isolated from birch wood.</title>
        <authorList>
            <person name="Pasciak M."/>
            <person name="Pawlik K.J."/>
            <person name="Martynowski D."/>
            <person name="Laczmanski L."/>
            <person name="Ciekot J."/>
            <person name="Szponar B."/>
            <person name="Wojcik-Fatla A."/>
            <person name="Mackiewicz B."/>
            <person name="Farian E."/>
            <person name="Cholewa G."/>
            <person name="Cholewa A."/>
            <person name="Dutkiewicz J."/>
        </authorList>
    </citation>
    <scope>NUCLEOTIDE SEQUENCE [LARGE SCALE GENOMIC DNA]</scope>
    <source>
        <strain evidence="3 4">AB</strain>
    </source>
</reference>
<keyword evidence="2" id="KW-0732">Signal</keyword>
<dbReference type="EMBL" id="CP118157">
    <property type="protein sequence ID" value="WOF24047.1"/>
    <property type="molecule type" value="Genomic_DNA"/>
</dbReference>
<evidence type="ECO:0000313" key="4">
    <source>
        <dbReference type="Proteomes" id="UP001305498"/>
    </source>
</evidence>
<feature type="chain" id="PRO_5041639918" description="SAF domain-containing protein" evidence="2">
    <location>
        <begin position="33"/>
        <end position="264"/>
    </location>
</feature>
<dbReference type="RefSeq" id="WP_317140521.1">
    <property type="nucleotide sequence ID" value="NZ_CP118157.1"/>
</dbReference>
<organism evidence="3 4">
    <name type="scientific">Microbacterium betulae</name>
    <dbReference type="NCBI Taxonomy" id="2981139"/>
    <lineage>
        <taxon>Bacteria</taxon>
        <taxon>Bacillati</taxon>
        <taxon>Actinomycetota</taxon>
        <taxon>Actinomycetes</taxon>
        <taxon>Micrococcales</taxon>
        <taxon>Microbacteriaceae</taxon>
        <taxon>Microbacterium</taxon>
    </lineage>
</organism>
<proteinExistence type="predicted"/>